<dbReference type="RefSeq" id="WP_312881797.1">
    <property type="nucleotide sequence ID" value="NZ_BAABEK010000027.1"/>
</dbReference>
<evidence type="ECO:0000259" key="1">
    <source>
        <dbReference type="Pfam" id="PF06964"/>
    </source>
</evidence>
<dbReference type="GO" id="GO:0046556">
    <property type="term" value="F:alpha-L-arabinofuranosidase activity"/>
    <property type="evidence" value="ECO:0007669"/>
    <property type="project" value="InterPro"/>
</dbReference>
<dbReference type="Gene3D" id="3.20.20.80">
    <property type="entry name" value="Glycosidases"/>
    <property type="match status" value="1"/>
</dbReference>
<sequence length="80" mass="8530">MESAKLTLDPAFEIGPVERRLFGGEASLEWAEAPRILEEEYDATVAAVVGSLLITLLNHADRVGIACQAQLANVIALIPA</sequence>
<comment type="caution">
    <text evidence="2">The sequence shown here is derived from an EMBL/GenBank/DDBJ whole genome shotgun (WGS) entry which is preliminary data.</text>
</comment>
<dbReference type="Pfam" id="PF06964">
    <property type="entry name" value="Alpha-L-AF_C"/>
    <property type="match status" value="1"/>
</dbReference>
<accession>A0A7W7RPN7</accession>
<organism evidence="2 3">
    <name type="scientific">Streptosporangium album</name>
    <dbReference type="NCBI Taxonomy" id="47479"/>
    <lineage>
        <taxon>Bacteria</taxon>
        <taxon>Bacillati</taxon>
        <taxon>Actinomycetota</taxon>
        <taxon>Actinomycetes</taxon>
        <taxon>Streptosporangiales</taxon>
        <taxon>Streptosporangiaceae</taxon>
        <taxon>Streptosporangium</taxon>
    </lineage>
</organism>
<dbReference type="GO" id="GO:0046373">
    <property type="term" value="P:L-arabinose metabolic process"/>
    <property type="evidence" value="ECO:0007669"/>
    <property type="project" value="InterPro"/>
</dbReference>
<name>A0A7W7RPN7_9ACTN</name>
<feature type="domain" description="Alpha-L-arabinofuranosidase C-terminal" evidence="1">
    <location>
        <begin position="32"/>
        <end position="77"/>
    </location>
</feature>
<protein>
    <submittedName>
        <fullName evidence="2">Alpha-L-arabinofuranosidase</fullName>
    </submittedName>
</protein>
<evidence type="ECO:0000313" key="3">
    <source>
        <dbReference type="Proteomes" id="UP000534286"/>
    </source>
</evidence>
<dbReference type="EMBL" id="JACHJU010000001">
    <property type="protein sequence ID" value="MBB4935841.1"/>
    <property type="molecule type" value="Genomic_DNA"/>
</dbReference>
<evidence type="ECO:0000313" key="2">
    <source>
        <dbReference type="EMBL" id="MBB4935841.1"/>
    </source>
</evidence>
<reference evidence="2 3" key="1">
    <citation type="submission" date="2020-08" db="EMBL/GenBank/DDBJ databases">
        <title>Sequencing the genomes of 1000 actinobacteria strains.</title>
        <authorList>
            <person name="Klenk H.-P."/>
        </authorList>
    </citation>
    <scope>NUCLEOTIDE SEQUENCE [LARGE SCALE GENOMIC DNA]</scope>
    <source>
        <strain evidence="2 3">DSM 43023</strain>
    </source>
</reference>
<keyword evidence="3" id="KW-1185">Reference proteome</keyword>
<dbReference type="AlphaFoldDB" id="A0A7W7RPN7"/>
<dbReference type="InterPro" id="IPR010720">
    <property type="entry name" value="Alpha-L-AF_C"/>
</dbReference>
<gene>
    <name evidence="2" type="ORF">FHR32_000146</name>
</gene>
<proteinExistence type="predicted"/>
<dbReference type="Proteomes" id="UP000534286">
    <property type="component" value="Unassembled WGS sequence"/>
</dbReference>